<keyword evidence="3" id="KW-0378">Hydrolase</keyword>
<dbReference type="RefSeq" id="WP_240261064.1">
    <property type="nucleotide sequence ID" value="NZ_CP092488.2"/>
</dbReference>
<dbReference type="GO" id="GO:0016787">
    <property type="term" value="F:hydrolase activity"/>
    <property type="evidence" value="ECO:0007669"/>
    <property type="project" value="UniProtKB-KW"/>
</dbReference>
<dbReference type="PANTHER" id="PTHR46825:SF9">
    <property type="entry name" value="BETA-LACTAMASE-RELATED DOMAIN-CONTAINING PROTEIN"/>
    <property type="match status" value="1"/>
</dbReference>
<protein>
    <submittedName>
        <fullName evidence="3">Serine hydrolase</fullName>
    </submittedName>
</protein>
<reference evidence="3" key="1">
    <citation type="submission" date="2022-08" db="EMBL/GenBank/DDBJ databases">
        <title>Whole genome sequencing of non-tuberculosis mycobacteria type-strains.</title>
        <authorList>
            <person name="Igarashi Y."/>
            <person name="Osugi A."/>
            <person name="Mitarai S."/>
        </authorList>
    </citation>
    <scope>NUCLEOTIDE SEQUENCE</scope>
    <source>
        <strain evidence="3">DSM 45127</strain>
    </source>
</reference>
<dbReference type="Proteomes" id="UP001055336">
    <property type="component" value="Chromosome"/>
</dbReference>
<name>A0ABY3VIT9_9MYCO</name>
<gene>
    <name evidence="3" type="ORF">MKK62_23750</name>
</gene>
<keyword evidence="4" id="KW-1185">Reference proteome</keyword>
<feature type="domain" description="Beta-lactamase-related" evidence="2">
    <location>
        <begin position="278"/>
        <end position="555"/>
    </location>
</feature>
<dbReference type="PANTHER" id="PTHR46825">
    <property type="entry name" value="D-ALANYL-D-ALANINE-CARBOXYPEPTIDASE/ENDOPEPTIDASE AMPH"/>
    <property type="match status" value="1"/>
</dbReference>
<evidence type="ECO:0000313" key="3">
    <source>
        <dbReference type="EMBL" id="UMB69330.1"/>
    </source>
</evidence>
<feature type="region of interest" description="Disordered" evidence="1">
    <location>
        <begin position="586"/>
        <end position="613"/>
    </location>
</feature>
<dbReference type="Pfam" id="PF17660">
    <property type="entry name" value="BTRD1"/>
    <property type="match status" value="4"/>
</dbReference>
<dbReference type="Gene3D" id="3.40.710.10">
    <property type="entry name" value="DD-peptidase/beta-lactamase superfamily"/>
    <property type="match status" value="1"/>
</dbReference>
<evidence type="ECO:0000259" key="2">
    <source>
        <dbReference type="Pfam" id="PF00144"/>
    </source>
</evidence>
<accession>A0ABY3VIT9</accession>
<proteinExistence type="predicted"/>
<dbReference type="Pfam" id="PF00144">
    <property type="entry name" value="Beta-lactamase"/>
    <property type="match status" value="1"/>
</dbReference>
<evidence type="ECO:0000256" key="1">
    <source>
        <dbReference type="SAM" id="MobiDB-lite"/>
    </source>
</evidence>
<dbReference type="InterPro" id="IPR049511">
    <property type="entry name" value="PGH-like_rpt"/>
</dbReference>
<dbReference type="InterPro" id="IPR012338">
    <property type="entry name" value="Beta-lactam/transpept-like"/>
</dbReference>
<sequence>MEFQAYHGVNAATHQQHVTDLSKAGYSMISLSVYGDPGNAQYAAVWVNRPMPQWSAIHGVNGNDYQTWFNTNVKNGFGASLVSATGSGGSAIFAAVMTKGVAAGWSAHHGLNATQFQAVNDSAMNSGLRPHSVTIYGDAGSRLYAGVWWPNTDWVKWMVNQGDPVGSYQHTFDLCTQLPGYTLNAWRPAYVAVSEDQTYCSVYSDDVVDSWYARHGLPAAQYQTEFDSQKKAGRYPICVQGGGSGANTRYAAVFAKNDVPQARQWTATGQPVAAYQQVDHLFQTFMQKQAVRAAQVAVVKNGTTVFNRGYTWAEPGYKITQPSDRFLLASCSKMFCEAAIQSLYDANILHPGDAAFAKLGISNPGHVTDHDKITVQELLDHTSGYDDSISPFFDPTYSMGQIANSLGITHPTRLDICKYMYGQPLQHAPGTTNAYSNFGYLMLAALVDKHGGTGDYWTYLKKTLLDPAGITEVEVISTAAAGRNSGEAIAEDPGIGQNVLNPAVSDLVPAVYGGDGEINEVGVGNDGLGASAHALAQFAHLHAAWGNGPRANSAREGSTPGASTFVWTRGDFDIALTINTRAWRPGTNPVTLPNGKKGSPVEQLQAQVDAAIT</sequence>
<dbReference type="SUPFAM" id="SSF56601">
    <property type="entry name" value="beta-lactamase/transpeptidase-like"/>
    <property type="match status" value="1"/>
</dbReference>
<dbReference type="InterPro" id="IPR050491">
    <property type="entry name" value="AmpC-like"/>
</dbReference>
<organism evidence="3 4">
    <name type="scientific">Mycobacterium paraterrae</name>
    <dbReference type="NCBI Taxonomy" id="577492"/>
    <lineage>
        <taxon>Bacteria</taxon>
        <taxon>Bacillati</taxon>
        <taxon>Actinomycetota</taxon>
        <taxon>Actinomycetes</taxon>
        <taxon>Mycobacteriales</taxon>
        <taxon>Mycobacteriaceae</taxon>
        <taxon>Mycobacterium</taxon>
    </lineage>
</organism>
<dbReference type="InterPro" id="IPR001466">
    <property type="entry name" value="Beta-lactam-related"/>
</dbReference>
<evidence type="ECO:0000313" key="4">
    <source>
        <dbReference type="Proteomes" id="UP001055336"/>
    </source>
</evidence>
<dbReference type="EMBL" id="CP092488">
    <property type="protein sequence ID" value="UMB69330.1"/>
    <property type="molecule type" value="Genomic_DNA"/>
</dbReference>